<proteinExistence type="predicted"/>
<reference evidence="2" key="2">
    <citation type="submission" date="2023-02" db="EMBL/GenBank/DDBJ databases">
        <authorList>
            <person name="Sun Q."/>
            <person name="Mori K."/>
        </authorList>
    </citation>
    <scope>NUCLEOTIDE SEQUENCE</scope>
    <source>
        <strain evidence="2">NBRC 112290</strain>
    </source>
</reference>
<evidence type="ECO:0000313" key="2">
    <source>
        <dbReference type="EMBL" id="GMA31922.1"/>
    </source>
</evidence>
<organism evidence="2 3">
    <name type="scientific">Litorihabitans aurantiacus</name>
    <dbReference type="NCBI Taxonomy" id="1930061"/>
    <lineage>
        <taxon>Bacteria</taxon>
        <taxon>Bacillati</taxon>
        <taxon>Actinomycetota</taxon>
        <taxon>Actinomycetes</taxon>
        <taxon>Micrococcales</taxon>
        <taxon>Beutenbergiaceae</taxon>
        <taxon>Litorihabitans</taxon>
    </lineage>
</organism>
<dbReference type="SUPFAM" id="SSF52540">
    <property type="entry name" value="P-loop containing nucleoside triphosphate hydrolases"/>
    <property type="match status" value="1"/>
</dbReference>
<dbReference type="GO" id="GO:0019843">
    <property type="term" value="F:rRNA binding"/>
    <property type="evidence" value="ECO:0007669"/>
    <property type="project" value="TreeGrafter"/>
</dbReference>
<name>A0AA37XEV5_9MICO</name>
<dbReference type="CDD" id="cd00882">
    <property type="entry name" value="Ras_like_GTPase"/>
    <property type="match status" value="1"/>
</dbReference>
<sequence length="497" mass="51610">MTTPTTPPSPPGRPTGPALEVASDLATHLAEIALPLEVDGADHARALRTRVLAQITTHLLPRLREAATPAILVVGGPTGAGKSTLVNSLAGAQVSASGVLRPTTRRPVLVVHPGDVERLADHPVTHLADVVTASGIPAGIALLDAPDLDSVEEGNRRLAVELVEVADLWLFVTTATRYGDALPWTVLEEVRRRGVTIAVVLDRVAADVVGEVRRDLLGRLVAAGFDAVPLLIVPDAGPIDGALPADHTAEVRRWLDLVATRAGAQGVTARTLRGVWGPLREEVRELLDAVLAQTRAAEDLAARATAASTAASDEVGREVAGGALADGGPTTRWLALAGARGPLEPLAHEVRGFLARRRVTRGGADRAAALAALRGEVERSFDDVVGRAAASAHDAVATDWRADPAGAALLARRTGDVARRERADRLAHARTGWVDDVARLAAGLTVPDGGAADVELEDAGAATLLLLAAAGVDGAVAAVARRWRSAGRPPSRRRAPH</sequence>
<dbReference type="GO" id="GO:0000028">
    <property type="term" value="P:ribosomal small subunit assembly"/>
    <property type="evidence" value="ECO:0007669"/>
    <property type="project" value="TreeGrafter"/>
</dbReference>
<dbReference type="InterPro" id="IPR005662">
    <property type="entry name" value="GTPase_Era-like"/>
</dbReference>
<dbReference type="EMBL" id="BSUM01000001">
    <property type="protein sequence ID" value="GMA31922.1"/>
    <property type="molecule type" value="Genomic_DNA"/>
</dbReference>
<dbReference type="RefSeq" id="WP_284250657.1">
    <property type="nucleotide sequence ID" value="NZ_BSUM01000001.1"/>
</dbReference>
<dbReference type="Pfam" id="PF01926">
    <property type="entry name" value="MMR_HSR1"/>
    <property type="match status" value="1"/>
</dbReference>
<dbReference type="GO" id="GO:0043024">
    <property type="term" value="F:ribosomal small subunit binding"/>
    <property type="evidence" value="ECO:0007669"/>
    <property type="project" value="TreeGrafter"/>
</dbReference>
<keyword evidence="3" id="KW-1185">Reference proteome</keyword>
<gene>
    <name evidence="2" type="ORF">GCM10025875_19140</name>
</gene>
<reference evidence="2" key="1">
    <citation type="journal article" date="2014" name="Int. J. Syst. Evol. Microbiol.">
        <title>Complete genome sequence of Corynebacterium casei LMG S-19264T (=DSM 44701T), isolated from a smear-ripened cheese.</title>
        <authorList>
            <consortium name="US DOE Joint Genome Institute (JGI-PGF)"/>
            <person name="Walter F."/>
            <person name="Albersmeier A."/>
            <person name="Kalinowski J."/>
            <person name="Ruckert C."/>
        </authorList>
    </citation>
    <scope>NUCLEOTIDE SEQUENCE</scope>
    <source>
        <strain evidence="2">NBRC 112290</strain>
    </source>
</reference>
<feature type="domain" description="G" evidence="1">
    <location>
        <begin position="73"/>
        <end position="176"/>
    </location>
</feature>
<dbReference type="GO" id="GO:0005829">
    <property type="term" value="C:cytosol"/>
    <property type="evidence" value="ECO:0007669"/>
    <property type="project" value="TreeGrafter"/>
</dbReference>
<accession>A0AA37XEV5</accession>
<evidence type="ECO:0000259" key="1">
    <source>
        <dbReference type="Pfam" id="PF01926"/>
    </source>
</evidence>
<evidence type="ECO:0000313" key="3">
    <source>
        <dbReference type="Proteomes" id="UP001157161"/>
    </source>
</evidence>
<dbReference type="PANTHER" id="PTHR42698:SF1">
    <property type="entry name" value="GTPASE ERA, MITOCHONDRIAL"/>
    <property type="match status" value="1"/>
</dbReference>
<dbReference type="GO" id="GO:0005525">
    <property type="term" value="F:GTP binding"/>
    <property type="evidence" value="ECO:0007669"/>
    <property type="project" value="InterPro"/>
</dbReference>
<dbReference type="InterPro" id="IPR027417">
    <property type="entry name" value="P-loop_NTPase"/>
</dbReference>
<protein>
    <recommendedName>
        <fullName evidence="1">G domain-containing protein</fullName>
    </recommendedName>
</protein>
<dbReference type="InterPro" id="IPR006073">
    <property type="entry name" value="GTP-bd"/>
</dbReference>
<dbReference type="PANTHER" id="PTHR42698">
    <property type="entry name" value="GTPASE ERA"/>
    <property type="match status" value="1"/>
</dbReference>
<dbReference type="Proteomes" id="UP001157161">
    <property type="component" value="Unassembled WGS sequence"/>
</dbReference>
<dbReference type="Gene3D" id="3.40.50.300">
    <property type="entry name" value="P-loop containing nucleotide triphosphate hydrolases"/>
    <property type="match status" value="1"/>
</dbReference>
<comment type="caution">
    <text evidence="2">The sequence shown here is derived from an EMBL/GenBank/DDBJ whole genome shotgun (WGS) entry which is preliminary data.</text>
</comment>
<dbReference type="AlphaFoldDB" id="A0AA37XEV5"/>